<dbReference type="InterPro" id="IPR012702">
    <property type="entry name" value="CP_lyase_PhnF"/>
</dbReference>
<dbReference type="Pfam" id="PF07702">
    <property type="entry name" value="UTRA"/>
    <property type="match status" value="1"/>
</dbReference>
<evidence type="ECO:0000256" key="2">
    <source>
        <dbReference type="ARBA" id="ARBA00023125"/>
    </source>
</evidence>
<dbReference type="NCBIfam" id="TIGR02325">
    <property type="entry name" value="C_P_lyase_phnF"/>
    <property type="match status" value="1"/>
</dbReference>
<dbReference type="InterPro" id="IPR011663">
    <property type="entry name" value="UTRA"/>
</dbReference>
<evidence type="ECO:0000313" key="5">
    <source>
        <dbReference type="EMBL" id="GGG62257.1"/>
    </source>
</evidence>
<reference evidence="5" key="2">
    <citation type="submission" date="2020-09" db="EMBL/GenBank/DDBJ databases">
        <authorList>
            <person name="Sun Q."/>
            <person name="Zhou Y."/>
        </authorList>
    </citation>
    <scope>NUCLEOTIDE SEQUENCE</scope>
    <source>
        <strain evidence="5">CGMCC 1.15762</strain>
    </source>
</reference>
<dbReference type="EMBL" id="BMJV01000001">
    <property type="protein sequence ID" value="GGG62257.1"/>
    <property type="molecule type" value="Genomic_DNA"/>
</dbReference>
<dbReference type="SUPFAM" id="SSF46785">
    <property type="entry name" value="Winged helix' DNA-binding domain"/>
    <property type="match status" value="1"/>
</dbReference>
<evidence type="ECO:0000259" key="4">
    <source>
        <dbReference type="PROSITE" id="PS50949"/>
    </source>
</evidence>
<evidence type="ECO:0000256" key="3">
    <source>
        <dbReference type="ARBA" id="ARBA00023163"/>
    </source>
</evidence>
<dbReference type="Gene3D" id="1.10.10.10">
    <property type="entry name" value="Winged helix-like DNA-binding domain superfamily/Winged helix DNA-binding domain"/>
    <property type="match status" value="1"/>
</dbReference>
<organism evidence="5 6">
    <name type="scientific">Salipiger pallidus</name>
    <dbReference type="NCBI Taxonomy" id="1775170"/>
    <lineage>
        <taxon>Bacteria</taxon>
        <taxon>Pseudomonadati</taxon>
        <taxon>Pseudomonadota</taxon>
        <taxon>Alphaproteobacteria</taxon>
        <taxon>Rhodobacterales</taxon>
        <taxon>Roseobacteraceae</taxon>
        <taxon>Salipiger</taxon>
    </lineage>
</organism>
<dbReference type="PROSITE" id="PS50949">
    <property type="entry name" value="HTH_GNTR"/>
    <property type="match status" value="1"/>
</dbReference>
<dbReference type="GO" id="GO:0003677">
    <property type="term" value="F:DNA binding"/>
    <property type="evidence" value="ECO:0007669"/>
    <property type="project" value="UniProtKB-KW"/>
</dbReference>
<comment type="caution">
    <text evidence="5">The sequence shown here is derived from an EMBL/GenBank/DDBJ whole genome shotgun (WGS) entry which is preliminary data.</text>
</comment>
<dbReference type="CDD" id="cd07377">
    <property type="entry name" value="WHTH_GntR"/>
    <property type="match status" value="1"/>
</dbReference>
<dbReference type="SMART" id="SM00345">
    <property type="entry name" value="HTH_GNTR"/>
    <property type="match status" value="1"/>
</dbReference>
<dbReference type="PRINTS" id="PR00035">
    <property type="entry name" value="HTHGNTR"/>
</dbReference>
<proteinExistence type="predicted"/>
<keyword evidence="1" id="KW-0805">Transcription regulation</keyword>
<gene>
    <name evidence="5" type="ORF">GCM10011415_05630</name>
</gene>
<dbReference type="Pfam" id="PF00392">
    <property type="entry name" value="GntR"/>
    <property type="match status" value="1"/>
</dbReference>
<dbReference type="InterPro" id="IPR036388">
    <property type="entry name" value="WH-like_DNA-bd_sf"/>
</dbReference>
<feature type="domain" description="HTH gntR-type" evidence="4">
    <location>
        <begin position="4"/>
        <end position="72"/>
    </location>
</feature>
<name>A0A8J2ZH25_9RHOB</name>
<dbReference type="Gene3D" id="3.40.1410.10">
    <property type="entry name" value="Chorismate lyase-like"/>
    <property type="match status" value="1"/>
</dbReference>
<keyword evidence="3" id="KW-0804">Transcription</keyword>
<dbReference type="SUPFAM" id="SSF64288">
    <property type="entry name" value="Chorismate lyase-like"/>
    <property type="match status" value="1"/>
</dbReference>
<dbReference type="AlphaFoldDB" id="A0A8J2ZH25"/>
<accession>A0A8J2ZH25</accession>
<dbReference type="GO" id="GO:0003700">
    <property type="term" value="F:DNA-binding transcription factor activity"/>
    <property type="evidence" value="ECO:0007669"/>
    <property type="project" value="InterPro"/>
</dbReference>
<sequence>MTRSPIWKSIVTELEGDIARGHYAPGDKLPTEAELSRRFGVNRHTARRALADMAERDVVHARRGAGVFVKAAPFDYPIGERVRFSQNARASGRTPEKRTLRLETRPCDATEAKALALSEGSPVLVYEGLSLAGGTAIAHFFSVFPEPRLPGLRQAIEAHGTVTEALRAVGVPDYTRAQTRLTAEAATPVQALHLTMREGQPLLRSESVNHGPDGTPVEYGLTWFAGDRVTLTISATEAGGRHAPDTSTP</sequence>
<dbReference type="RefSeq" id="WP_188788578.1">
    <property type="nucleotide sequence ID" value="NZ_BMJV01000001.1"/>
</dbReference>
<dbReference type="InterPro" id="IPR050679">
    <property type="entry name" value="Bact_HTH_transcr_reg"/>
</dbReference>
<reference evidence="5" key="1">
    <citation type="journal article" date="2014" name="Int. J. Syst. Evol. Microbiol.">
        <title>Complete genome sequence of Corynebacterium casei LMG S-19264T (=DSM 44701T), isolated from a smear-ripened cheese.</title>
        <authorList>
            <consortium name="US DOE Joint Genome Institute (JGI-PGF)"/>
            <person name="Walter F."/>
            <person name="Albersmeier A."/>
            <person name="Kalinowski J."/>
            <person name="Ruckert C."/>
        </authorList>
    </citation>
    <scope>NUCLEOTIDE SEQUENCE</scope>
    <source>
        <strain evidence="5">CGMCC 1.15762</strain>
    </source>
</reference>
<evidence type="ECO:0000313" key="6">
    <source>
        <dbReference type="Proteomes" id="UP000617145"/>
    </source>
</evidence>
<dbReference type="InterPro" id="IPR028978">
    <property type="entry name" value="Chorismate_lyase_/UTRA_dom_sf"/>
</dbReference>
<dbReference type="SMART" id="SM00866">
    <property type="entry name" value="UTRA"/>
    <property type="match status" value="1"/>
</dbReference>
<keyword evidence="2" id="KW-0238">DNA-binding</keyword>
<dbReference type="Proteomes" id="UP000617145">
    <property type="component" value="Unassembled WGS sequence"/>
</dbReference>
<dbReference type="PANTHER" id="PTHR44846:SF1">
    <property type="entry name" value="MANNOSYL-D-GLYCERATE TRANSPORT_METABOLISM SYSTEM REPRESSOR MNGR-RELATED"/>
    <property type="match status" value="1"/>
</dbReference>
<dbReference type="PANTHER" id="PTHR44846">
    <property type="entry name" value="MANNOSYL-D-GLYCERATE TRANSPORT/METABOLISM SYSTEM REPRESSOR MNGR-RELATED"/>
    <property type="match status" value="1"/>
</dbReference>
<keyword evidence="6" id="KW-1185">Reference proteome</keyword>
<dbReference type="InterPro" id="IPR036390">
    <property type="entry name" value="WH_DNA-bd_sf"/>
</dbReference>
<evidence type="ECO:0000256" key="1">
    <source>
        <dbReference type="ARBA" id="ARBA00023015"/>
    </source>
</evidence>
<dbReference type="GO" id="GO:0045892">
    <property type="term" value="P:negative regulation of DNA-templated transcription"/>
    <property type="evidence" value="ECO:0007669"/>
    <property type="project" value="TreeGrafter"/>
</dbReference>
<dbReference type="InterPro" id="IPR000524">
    <property type="entry name" value="Tscrpt_reg_HTH_GntR"/>
</dbReference>
<protein>
    <submittedName>
        <fullName evidence="5">Phosphonate metabolism transcriptional regulator PhnF</fullName>
    </submittedName>
</protein>